<accession>A0A975AGR6</accession>
<dbReference type="AlphaFoldDB" id="A0A975AGR6"/>
<dbReference type="Pfam" id="PF01208">
    <property type="entry name" value="URO-D"/>
    <property type="match status" value="1"/>
</dbReference>
<dbReference type="GO" id="GO:0006779">
    <property type="term" value="P:porphyrin-containing compound biosynthetic process"/>
    <property type="evidence" value="ECO:0007669"/>
    <property type="project" value="InterPro"/>
</dbReference>
<gene>
    <name evidence="2" type="ORF">J0B03_07390</name>
</gene>
<dbReference type="SUPFAM" id="SSF51726">
    <property type="entry name" value="UROD/MetE-like"/>
    <property type="match status" value="1"/>
</dbReference>
<dbReference type="GO" id="GO:0004853">
    <property type="term" value="F:uroporphyrinogen decarboxylase activity"/>
    <property type="evidence" value="ECO:0007669"/>
    <property type="project" value="InterPro"/>
</dbReference>
<protein>
    <recommendedName>
        <fullName evidence="1">Uroporphyrinogen decarboxylase (URO-D) domain-containing protein</fullName>
    </recommendedName>
</protein>
<keyword evidence="3" id="KW-1185">Reference proteome</keyword>
<feature type="domain" description="Uroporphyrinogen decarboxylase (URO-D)" evidence="1">
    <location>
        <begin position="197"/>
        <end position="372"/>
    </location>
</feature>
<dbReference type="EMBL" id="CP071444">
    <property type="protein sequence ID" value="QSX07657.1"/>
    <property type="molecule type" value="Genomic_DNA"/>
</dbReference>
<dbReference type="Gene3D" id="3.20.20.210">
    <property type="match status" value="1"/>
</dbReference>
<dbReference type="RefSeq" id="WP_207298999.1">
    <property type="nucleotide sequence ID" value="NZ_CP071444.1"/>
</dbReference>
<sequence>MSRPAFSEKEFEVKGMYPGVECFEVMGAPMSVPESPEYDRPISVRENWKLLFEGNKPYWIPETGWIFCDQIQFRPRICPDNVANHQVFDGGPQYDYTTLGKVSHSHWFDLDWEWDYSISGATVVGGSPKVPDINRWEEYVEIPKMEDMDWDLHLEENREYLKVDKLRELGIQAGLWERLMGLMDVSNAAIALVDDDQKEGVHRFFSKLCDFYDAYITKMKELYDLDAVYFHDDWGHQRAPFFSMDTVREMLLPYLKRIVETTHKNGMYFEHHSCGKAQDLMPVFIEAGVDMWCGQCEINDQDMLAQKYKDAPIIVGVGNPNVPIDATVEEVKKIAYDWVERYKNCKVAAIFGLDPNFPTENFQLFRRYVYEYSRNAFQDME</sequence>
<dbReference type="KEGG" id="alka:J0B03_07390"/>
<evidence type="ECO:0000313" key="2">
    <source>
        <dbReference type="EMBL" id="QSX07657.1"/>
    </source>
</evidence>
<dbReference type="InterPro" id="IPR038071">
    <property type="entry name" value="UROD/MetE-like_sf"/>
</dbReference>
<reference evidence="2" key="1">
    <citation type="submission" date="2021-03" db="EMBL/GenBank/DDBJ databases">
        <title>Alkalibacter marinus sp. nov., isolated from tidal flat sediment.</title>
        <authorList>
            <person name="Namirimu T."/>
            <person name="Yang J.-A."/>
            <person name="Yang S.-H."/>
            <person name="Kim Y.-J."/>
            <person name="Kwon K.K."/>
        </authorList>
    </citation>
    <scope>NUCLEOTIDE SEQUENCE</scope>
    <source>
        <strain evidence="2">ES005</strain>
    </source>
</reference>
<organism evidence="2 3">
    <name type="scientific">Alkalibacter rhizosphaerae</name>
    <dbReference type="NCBI Taxonomy" id="2815577"/>
    <lineage>
        <taxon>Bacteria</taxon>
        <taxon>Bacillati</taxon>
        <taxon>Bacillota</taxon>
        <taxon>Clostridia</taxon>
        <taxon>Eubacteriales</taxon>
        <taxon>Eubacteriaceae</taxon>
        <taxon>Alkalibacter</taxon>
    </lineage>
</organism>
<evidence type="ECO:0000259" key="1">
    <source>
        <dbReference type="Pfam" id="PF01208"/>
    </source>
</evidence>
<dbReference type="Proteomes" id="UP000663499">
    <property type="component" value="Chromosome"/>
</dbReference>
<name>A0A975AGR6_9FIRM</name>
<evidence type="ECO:0000313" key="3">
    <source>
        <dbReference type="Proteomes" id="UP000663499"/>
    </source>
</evidence>
<proteinExistence type="predicted"/>
<dbReference type="InterPro" id="IPR000257">
    <property type="entry name" value="Uroporphyrinogen_deCOase"/>
</dbReference>